<accession>A0ABX8B5B7</accession>
<gene>
    <name evidence="1" type="ORF">J8C05_04895</name>
</gene>
<evidence type="ECO:0000313" key="1">
    <source>
        <dbReference type="EMBL" id="QUV94781.1"/>
    </source>
</evidence>
<reference evidence="1 2" key="1">
    <citation type="submission" date="2021-03" db="EMBL/GenBank/DDBJ databases">
        <title>Genomic and phenotypic characterization of Chloracidobacterium isolates provides evidence for multiple species.</title>
        <authorList>
            <person name="Saini M.K."/>
            <person name="Costas A.M.G."/>
            <person name="Tank M."/>
            <person name="Bryant D.A."/>
        </authorList>
    </citation>
    <scope>NUCLEOTIDE SEQUENCE [LARGE SCALE GENOMIC DNA]</scope>
    <source>
        <strain evidence="1 2">N</strain>
    </source>
</reference>
<dbReference type="InterPro" id="IPR019054">
    <property type="entry name" value="Restrct_endonuc_II_AccI"/>
</dbReference>
<keyword evidence="1" id="KW-0255">Endonuclease</keyword>
<organism evidence="1 2">
    <name type="scientific">Chloracidobacterium sp. N</name>
    <dbReference type="NCBI Taxonomy" id="2821540"/>
    <lineage>
        <taxon>Bacteria</taxon>
        <taxon>Pseudomonadati</taxon>
        <taxon>Acidobacteriota</taxon>
        <taxon>Terriglobia</taxon>
        <taxon>Terriglobales</taxon>
        <taxon>Acidobacteriaceae</taxon>
        <taxon>Chloracidobacterium</taxon>
        <taxon>Chloracidobacterium aggregatum</taxon>
    </lineage>
</organism>
<protein>
    <submittedName>
        <fullName evidence="1">AccI family restriction endonuclease</fullName>
        <ecNumber evidence="1">3.1.21.-</ecNumber>
    </submittedName>
</protein>
<keyword evidence="2" id="KW-1185">Reference proteome</keyword>
<dbReference type="GO" id="GO:0004519">
    <property type="term" value="F:endonuclease activity"/>
    <property type="evidence" value="ECO:0007669"/>
    <property type="project" value="UniProtKB-KW"/>
</dbReference>
<sequence length="321" mass="36819">MTDMHLFEKFLSVSAEDIGLRLLGCTVVEWLDFLLNPRRLRGSDFLMRWSQGVWSEERIVQAINDTTEFFAIPYGPSGAAPDKDIRSFELYFERLEKAGFGKNKRPDLLIFKNSSRETICNIVNSFGGINELPFIPESDDKVRKLLDRAILAVECENSLWKGKLMPDYGKELKPQKRLGGKLGLKKNAVLPTLILKEEDRKPLQEWQNMNNVPIHIWHAFYDIAFGISFSEVQKLINEGFILPTEQVFQSPGGVITKKLIYKIYYHHAYPLDSTIEEPRLQARFLEDKNGHILPYVHFEGGKMTLSEEALSVLRKAGNAKN</sequence>
<dbReference type="Pfam" id="PF09545">
    <property type="entry name" value="RE_AccI"/>
    <property type="match status" value="2"/>
</dbReference>
<keyword evidence="1" id="KW-0540">Nuclease</keyword>
<proteinExistence type="predicted"/>
<dbReference type="EMBL" id="CP072642">
    <property type="protein sequence ID" value="QUV94781.1"/>
    <property type="molecule type" value="Genomic_DNA"/>
</dbReference>
<dbReference type="GO" id="GO:0016787">
    <property type="term" value="F:hydrolase activity"/>
    <property type="evidence" value="ECO:0007669"/>
    <property type="project" value="UniProtKB-KW"/>
</dbReference>
<name>A0ABX8B5B7_9BACT</name>
<evidence type="ECO:0000313" key="2">
    <source>
        <dbReference type="Proteomes" id="UP000677668"/>
    </source>
</evidence>
<keyword evidence="1" id="KW-0378">Hydrolase</keyword>
<dbReference type="EC" id="3.1.21.-" evidence="1"/>
<dbReference type="Proteomes" id="UP000677668">
    <property type="component" value="Chromosome 1"/>
</dbReference>